<keyword evidence="2" id="KW-1185">Reference proteome</keyword>
<protein>
    <submittedName>
        <fullName evidence="1">Uncharacterized protein</fullName>
    </submittedName>
</protein>
<dbReference type="EMBL" id="KN558216">
    <property type="protein sequence ID" value="KHJ87244.1"/>
    <property type="molecule type" value="Genomic_DNA"/>
</dbReference>
<evidence type="ECO:0000313" key="2">
    <source>
        <dbReference type="Proteomes" id="UP000053660"/>
    </source>
</evidence>
<organism evidence="1 2">
    <name type="scientific">Oesophagostomum dentatum</name>
    <name type="common">Nodular worm</name>
    <dbReference type="NCBI Taxonomy" id="61180"/>
    <lineage>
        <taxon>Eukaryota</taxon>
        <taxon>Metazoa</taxon>
        <taxon>Ecdysozoa</taxon>
        <taxon>Nematoda</taxon>
        <taxon>Chromadorea</taxon>
        <taxon>Rhabditida</taxon>
        <taxon>Rhabditina</taxon>
        <taxon>Rhabditomorpha</taxon>
        <taxon>Strongyloidea</taxon>
        <taxon>Strongylidae</taxon>
        <taxon>Oesophagostomum</taxon>
    </lineage>
</organism>
<proteinExistence type="predicted"/>
<accession>A0A0B1SQL8</accession>
<dbReference type="AlphaFoldDB" id="A0A0B1SQL8"/>
<gene>
    <name evidence="1" type="ORF">OESDEN_12986</name>
</gene>
<dbReference type="Proteomes" id="UP000053660">
    <property type="component" value="Unassembled WGS sequence"/>
</dbReference>
<sequence length="61" mass="6726">MNGSVVSETGISRQKPNLQKVEQQNNFLLGLLEHELYAPIDALPPDYEITGNSNACAVLHF</sequence>
<name>A0A0B1SQL8_OESDE</name>
<reference evidence="1 2" key="1">
    <citation type="submission" date="2014-03" db="EMBL/GenBank/DDBJ databases">
        <title>Draft genome of the hookworm Oesophagostomum dentatum.</title>
        <authorList>
            <person name="Mitreva M."/>
        </authorList>
    </citation>
    <scope>NUCLEOTIDE SEQUENCE [LARGE SCALE GENOMIC DNA]</scope>
    <source>
        <strain evidence="1 2">OD-Hann</strain>
    </source>
</reference>
<evidence type="ECO:0000313" key="1">
    <source>
        <dbReference type="EMBL" id="KHJ87244.1"/>
    </source>
</evidence>